<dbReference type="SUPFAM" id="SSF51905">
    <property type="entry name" value="FAD/NAD(P)-binding domain"/>
    <property type="match status" value="1"/>
</dbReference>
<dbReference type="InterPro" id="IPR051473">
    <property type="entry name" value="P2Ox-like"/>
</dbReference>
<dbReference type="GO" id="GO:0016491">
    <property type="term" value="F:oxidoreductase activity"/>
    <property type="evidence" value="ECO:0007669"/>
    <property type="project" value="UniProtKB-KW"/>
</dbReference>
<keyword evidence="4" id="KW-0274">FAD</keyword>
<dbReference type="PANTHER" id="PTHR42784:SF1">
    <property type="entry name" value="PYRANOSE 2-OXIDASE"/>
    <property type="match status" value="1"/>
</dbReference>
<evidence type="ECO:0000256" key="2">
    <source>
        <dbReference type="ARBA" id="ARBA00010790"/>
    </source>
</evidence>
<evidence type="ECO:0000256" key="6">
    <source>
        <dbReference type="SAM" id="SignalP"/>
    </source>
</evidence>
<protein>
    <submittedName>
        <fullName evidence="7">Uncharacterized protein TCIL3000_11_14480</fullName>
    </submittedName>
</protein>
<gene>
    <name evidence="7" type="ORF">TCIL3000_11_14480</name>
</gene>
<keyword evidence="6" id="KW-0732">Signal</keyword>
<dbReference type="AlphaFoldDB" id="G0V2Q9"/>
<reference evidence="7" key="1">
    <citation type="journal article" date="2012" name="Proc. Natl. Acad. Sci. U.S.A.">
        <title>Antigenic diversity is generated by distinct evolutionary mechanisms in African trypanosome species.</title>
        <authorList>
            <person name="Jackson A.P."/>
            <person name="Berry A."/>
            <person name="Aslett M."/>
            <person name="Allison H.C."/>
            <person name="Burton P."/>
            <person name="Vavrova-Anderson J."/>
            <person name="Brown R."/>
            <person name="Browne H."/>
            <person name="Corton N."/>
            <person name="Hauser H."/>
            <person name="Gamble J."/>
            <person name="Gilderthorp R."/>
            <person name="Marcello L."/>
            <person name="McQuillan J."/>
            <person name="Otto T.D."/>
            <person name="Quail M.A."/>
            <person name="Sanders M.J."/>
            <person name="van Tonder A."/>
            <person name="Ginger M.L."/>
            <person name="Field M.C."/>
            <person name="Barry J.D."/>
            <person name="Hertz-Fowler C."/>
            <person name="Berriman M."/>
        </authorList>
    </citation>
    <scope>NUCLEOTIDE SEQUENCE</scope>
    <source>
        <strain evidence="7">IL3000</strain>
    </source>
</reference>
<comment type="similarity">
    <text evidence="2">Belongs to the GMC oxidoreductase family.</text>
</comment>
<evidence type="ECO:0000256" key="3">
    <source>
        <dbReference type="ARBA" id="ARBA00022630"/>
    </source>
</evidence>
<keyword evidence="5" id="KW-0560">Oxidoreductase</keyword>
<name>G0V2Q9_TRYCI</name>
<organism evidence="7">
    <name type="scientific">Trypanosoma congolense (strain IL3000)</name>
    <dbReference type="NCBI Taxonomy" id="1068625"/>
    <lineage>
        <taxon>Eukaryota</taxon>
        <taxon>Discoba</taxon>
        <taxon>Euglenozoa</taxon>
        <taxon>Kinetoplastea</taxon>
        <taxon>Metakinetoplastina</taxon>
        <taxon>Trypanosomatida</taxon>
        <taxon>Trypanosomatidae</taxon>
        <taxon>Trypanosoma</taxon>
        <taxon>Nannomonas</taxon>
    </lineage>
</organism>
<feature type="signal peptide" evidence="6">
    <location>
        <begin position="1"/>
        <end position="23"/>
    </location>
</feature>
<comment type="cofactor">
    <cofactor evidence="1">
        <name>FAD</name>
        <dbReference type="ChEBI" id="CHEBI:57692"/>
    </cofactor>
</comment>
<feature type="chain" id="PRO_5003410759" evidence="6">
    <location>
        <begin position="24"/>
        <end position="617"/>
    </location>
</feature>
<dbReference type="PANTHER" id="PTHR42784">
    <property type="entry name" value="PYRANOSE 2-OXIDASE"/>
    <property type="match status" value="1"/>
</dbReference>
<dbReference type="VEuPathDB" id="TriTrypDB:TcIL3000.11.14480"/>
<dbReference type="Gene3D" id="3.50.50.60">
    <property type="entry name" value="FAD/NAD(P)-binding domain"/>
    <property type="match status" value="1"/>
</dbReference>
<evidence type="ECO:0000256" key="1">
    <source>
        <dbReference type="ARBA" id="ARBA00001974"/>
    </source>
</evidence>
<evidence type="ECO:0000256" key="5">
    <source>
        <dbReference type="ARBA" id="ARBA00023002"/>
    </source>
</evidence>
<accession>G0V2Q9</accession>
<keyword evidence="3" id="KW-0285">Flavoprotein</keyword>
<proteinExistence type="inferred from homology"/>
<sequence length="617" mass="66766">MILVVIFVLFVVIVCWRCISTRANGNTRRRVRPRKGTVPKEVDYVVVGAGPGGLAASQHLLQENDFRSVLLVEKGSDFSTGFVGSFIDFYRSDRLLSHTVDLADSPFNQCHPVPAPFCNTTSCDGDVEGDDKRGSPIVSPSASKASCTYRRGCGVGGTSLIDWCLYFPSVFNGSRSSGLLDGTGFGSTMHRFALGRNPLSWAFAESCATVMKQLGILAVGGSEVFDPIQPALLRVDAHGRRVSLSHHMMKGKRSQLTVVTGSTLTGMIMGKGGVVRGVLCESEDSSSLTIAVRRGVILAAGVFGTPRILREVFPKLQERYLCRDTVAIPLIFQAYPGLSDDRLNVRTVASYAAWLFGGRGPLCHPFCDTVVGFALPALDPLIELVAFLIPVGGRDADTFRRLGFDRLLGAFSEGFTILVTVRGVDGVYFDTVADGMDLKHHDEGGFLAPNLTDTHDKIIKALAEGIRLCRKIVEEEPLRHLSCGAEAIDPTLLGDKGRASQYVRLLHTPRRKLTREQRASASTVLSWAKEVASQQEYMESYVRRHAMWLGFGNGACAKVVSENGSVRVSGTKNVFIGDCTAVSDTLWRSCGYDSLCAGSVTTAMAFGKMAAAELLRA</sequence>
<dbReference type="EMBL" id="HE575324">
    <property type="protein sequence ID" value="CCC95931.1"/>
    <property type="molecule type" value="Genomic_DNA"/>
</dbReference>
<evidence type="ECO:0000256" key="4">
    <source>
        <dbReference type="ARBA" id="ARBA00022827"/>
    </source>
</evidence>
<evidence type="ECO:0000313" key="7">
    <source>
        <dbReference type="EMBL" id="CCC95931.1"/>
    </source>
</evidence>
<dbReference type="InterPro" id="IPR036188">
    <property type="entry name" value="FAD/NAD-bd_sf"/>
</dbReference>